<feature type="transmembrane region" description="Helical" evidence="1">
    <location>
        <begin position="38"/>
        <end position="62"/>
    </location>
</feature>
<dbReference type="SMART" id="SM00267">
    <property type="entry name" value="GGDEF"/>
    <property type="match status" value="1"/>
</dbReference>
<proteinExistence type="predicted"/>
<organism evidence="3 4">
    <name type="scientific">Phreatobacter cathodiphilus</name>
    <dbReference type="NCBI Taxonomy" id="1868589"/>
    <lineage>
        <taxon>Bacteria</taxon>
        <taxon>Pseudomonadati</taxon>
        <taxon>Pseudomonadota</taxon>
        <taxon>Alphaproteobacteria</taxon>
        <taxon>Hyphomicrobiales</taxon>
        <taxon>Phreatobacteraceae</taxon>
        <taxon>Phreatobacter</taxon>
    </lineage>
</organism>
<dbReference type="PANTHER" id="PTHR46663:SF2">
    <property type="entry name" value="GGDEF DOMAIN-CONTAINING PROTEIN"/>
    <property type="match status" value="1"/>
</dbReference>
<dbReference type="RefSeq" id="WP_106749252.1">
    <property type="nucleotide sequence ID" value="NZ_CP027668.1"/>
</dbReference>
<keyword evidence="1" id="KW-1133">Transmembrane helix</keyword>
<dbReference type="SUPFAM" id="SSF55073">
    <property type="entry name" value="Nucleotide cyclase"/>
    <property type="match status" value="1"/>
</dbReference>
<feature type="transmembrane region" description="Helical" evidence="1">
    <location>
        <begin position="68"/>
        <end position="88"/>
    </location>
</feature>
<dbReference type="Pfam" id="PF00990">
    <property type="entry name" value="GGDEF"/>
    <property type="match status" value="1"/>
</dbReference>
<evidence type="ECO:0000313" key="4">
    <source>
        <dbReference type="Proteomes" id="UP000237889"/>
    </source>
</evidence>
<dbReference type="NCBIfam" id="TIGR00254">
    <property type="entry name" value="GGDEF"/>
    <property type="match status" value="1"/>
</dbReference>
<dbReference type="PROSITE" id="PS50887">
    <property type="entry name" value="GGDEF"/>
    <property type="match status" value="1"/>
</dbReference>
<evidence type="ECO:0000256" key="1">
    <source>
        <dbReference type="SAM" id="Phobius"/>
    </source>
</evidence>
<accession>A0A2S0NDA2</accession>
<dbReference type="OrthoDB" id="9812260at2"/>
<feature type="transmembrane region" description="Helical" evidence="1">
    <location>
        <begin position="129"/>
        <end position="147"/>
    </location>
</feature>
<evidence type="ECO:0000259" key="2">
    <source>
        <dbReference type="PROSITE" id="PS50887"/>
    </source>
</evidence>
<dbReference type="CDD" id="cd01949">
    <property type="entry name" value="GGDEF"/>
    <property type="match status" value="1"/>
</dbReference>
<keyword evidence="4" id="KW-1185">Reference proteome</keyword>
<dbReference type="AlphaFoldDB" id="A0A2S0NDA2"/>
<dbReference type="Proteomes" id="UP000237889">
    <property type="component" value="Chromosome"/>
</dbReference>
<gene>
    <name evidence="3" type="ORF">C6569_13000</name>
</gene>
<reference evidence="3 4" key="1">
    <citation type="submission" date="2018-03" db="EMBL/GenBank/DDBJ databases">
        <title>Genome sequencing of Phreatobacter sp.</title>
        <authorList>
            <person name="Kim S.-J."/>
            <person name="Heo J."/>
            <person name="Kwon S.-W."/>
        </authorList>
    </citation>
    <scope>NUCLEOTIDE SEQUENCE [LARGE SCALE GENOMIC DNA]</scope>
    <source>
        <strain evidence="3 4">S-12</strain>
    </source>
</reference>
<name>A0A2S0NDA2_9HYPH</name>
<feature type="transmembrane region" description="Helical" evidence="1">
    <location>
        <begin position="100"/>
        <end position="123"/>
    </location>
</feature>
<dbReference type="Gene3D" id="3.30.70.270">
    <property type="match status" value="1"/>
</dbReference>
<protein>
    <submittedName>
        <fullName evidence="3">GGDEF domain-containing protein</fullName>
    </submittedName>
</protein>
<dbReference type="PANTHER" id="PTHR46663">
    <property type="entry name" value="DIGUANYLATE CYCLASE DGCT-RELATED"/>
    <property type="match status" value="1"/>
</dbReference>
<sequence length="403" mass="42405">MQTDDVVFSAPTWRLTRWLAAVPEGTPDTIRQRLVAELFGNLPVFFGGLIATVVGPLSVVVFKPSVWFIAWLMVEAVICAVRLGVLVHGRRAARRGERTYTDLHIVMALAWSANLGLGCLMAILSGDWLIATIACVPAAAMVGGICFRNFAAPRLASTMIALSLSPMPVATLMSGESALLGVTLLVPLFLFSMSVSAFQMNATVVSAMVAEQENRHRATHDDLTGLCNRAHLITQLGERLTRERPRGLALFYLDLDGFKQVNDTFGHGTGDRLLQLVSEQINATVRAGDVTARLGGDEFVVLADGLDRAGAIALGHNLCCEIARSYSVNGHDCVIGVSVGVALAPEQGGEATSLLAAADAALYTAKGRGAPSVVMAGTAVGPSPSIVPTAGPPLPATLQLNPS</sequence>
<dbReference type="EMBL" id="CP027668">
    <property type="protein sequence ID" value="AVO45911.1"/>
    <property type="molecule type" value="Genomic_DNA"/>
</dbReference>
<keyword evidence="1" id="KW-0472">Membrane</keyword>
<dbReference type="KEGG" id="phr:C6569_13000"/>
<feature type="domain" description="GGDEF" evidence="2">
    <location>
        <begin position="246"/>
        <end position="378"/>
    </location>
</feature>
<dbReference type="InterPro" id="IPR029787">
    <property type="entry name" value="Nucleotide_cyclase"/>
</dbReference>
<evidence type="ECO:0000313" key="3">
    <source>
        <dbReference type="EMBL" id="AVO45911.1"/>
    </source>
</evidence>
<dbReference type="InterPro" id="IPR043128">
    <property type="entry name" value="Rev_trsase/Diguanyl_cyclase"/>
</dbReference>
<dbReference type="InterPro" id="IPR000160">
    <property type="entry name" value="GGDEF_dom"/>
</dbReference>
<dbReference type="InterPro" id="IPR052163">
    <property type="entry name" value="DGC-Regulatory_Protein"/>
</dbReference>
<keyword evidence="1" id="KW-0812">Transmembrane</keyword>
<feature type="transmembrane region" description="Helical" evidence="1">
    <location>
        <begin position="179"/>
        <end position="198"/>
    </location>
</feature>